<organism evidence="1 2">
    <name type="scientific">Paenibacillus mesotrionivorans</name>
    <dbReference type="NCBI Taxonomy" id="3160968"/>
    <lineage>
        <taxon>Bacteria</taxon>
        <taxon>Bacillati</taxon>
        <taxon>Bacillota</taxon>
        <taxon>Bacilli</taxon>
        <taxon>Bacillales</taxon>
        <taxon>Paenibacillaceae</taxon>
        <taxon>Paenibacillus</taxon>
    </lineage>
</organism>
<gene>
    <name evidence="1" type="ORF">ACI1P1_08200</name>
</gene>
<comment type="caution">
    <text evidence="1">The sequence shown here is derived from an EMBL/GenBank/DDBJ whole genome shotgun (WGS) entry which is preliminary data.</text>
</comment>
<dbReference type="Proteomes" id="UP001631969">
    <property type="component" value="Unassembled WGS sequence"/>
</dbReference>
<name>A0ACC7NU35_9BACL</name>
<reference evidence="1" key="1">
    <citation type="submission" date="2024-12" db="EMBL/GenBank/DDBJ databases">
        <authorList>
            <person name="Wu N."/>
        </authorList>
    </citation>
    <scope>NUCLEOTIDE SEQUENCE</scope>
    <source>
        <strain evidence="1">P15</strain>
    </source>
</reference>
<evidence type="ECO:0000313" key="1">
    <source>
        <dbReference type="EMBL" id="MFM9328264.1"/>
    </source>
</evidence>
<sequence length="78" mass="9049">MSSFAAIINAPDYPPRIRHQAIFECFDGLDAGEVMLLVNDHEPRPLYYQFQAERPGDFVWEYVEEGPETYRVAITKLN</sequence>
<dbReference type="EMBL" id="JBJURJ010000004">
    <property type="protein sequence ID" value="MFM9328264.1"/>
    <property type="molecule type" value="Genomic_DNA"/>
</dbReference>
<evidence type="ECO:0000313" key="2">
    <source>
        <dbReference type="Proteomes" id="UP001631969"/>
    </source>
</evidence>
<protein>
    <submittedName>
        <fullName evidence="1">DUF2249 domain-containing protein</fullName>
    </submittedName>
</protein>
<keyword evidence="2" id="KW-1185">Reference proteome</keyword>
<proteinExistence type="predicted"/>
<accession>A0ACC7NU35</accession>